<keyword evidence="10" id="KW-0614">Plasmid</keyword>
<dbReference type="EC" id="2.1.1.-" evidence="8"/>
<dbReference type="PRINTS" id="PR00508">
    <property type="entry name" value="S21N4MTFRASE"/>
</dbReference>
<dbReference type="InterPro" id="IPR029063">
    <property type="entry name" value="SAM-dependent_MTases_sf"/>
</dbReference>
<sequence>MYKGQKMTVDFQRGDAALNGICPYFTMFPLDFPLNILQRKARSGDVVLDPFCGRGTTNFAARLVGLRSLGVDSSPVAIAITASKLATATVDDILAEARSILTERDAHHIPTGEFWQWAFHPTVLDSLCRFREAFMEDCTTDARIALRGIVLGALHGPRQKNFPSYFSNQCPRTYAPKPAYALRFWQKRGLVPEPVDVLAVIERRAKRYFRTSSDITGAVRLADSRNADSLQPETPGTRFDWVITSPPYYGMRTYIPDQWLRNWFVGGPDTVDYSNRDQVVHSSPEDFAADLRLVWRNAKEVCAEDAKMVIRFGGITDRRANPLGIIKNSLSGSGWRIQAIKEAGSATKGKRQADAFLRNKTTPMTEYDIWAIRQ</sequence>
<dbReference type="Gene3D" id="3.40.50.150">
    <property type="entry name" value="Vaccinia Virus protein VP39"/>
    <property type="match status" value="2"/>
</dbReference>
<evidence type="ECO:0000256" key="2">
    <source>
        <dbReference type="ARBA" id="ARBA00022603"/>
    </source>
</evidence>
<dbReference type="PROSITE" id="PS00093">
    <property type="entry name" value="N4_MTASE"/>
    <property type="match status" value="1"/>
</dbReference>
<evidence type="ECO:0000313" key="11">
    <source>
        <dbReference type="Proteomes" id="UP000680679"/>
    </source>
</evidence>
<dbReference type="Pfam" id="PF01555">
    <property type="entry name" value="N6_N4_Mtase"/>
    <property type="match status" value="1"/>
</dbReference>
<dbReference type="InterPro" id="IPR002941">
    <property type="entry name" value="DNA_methylase_N4/N6"/>
</dbReference>
<evidence type="ECO:0000259" key="9">
    <source>
        <dbReference type="Pfam" id="PF01555"/>
    </source>
</evidence>
<protein>
    <recommendedName>
        <fullName evidence="8">Methyltransferase</fullName>
        <ecNumber evidence="8">2.1.1.-</ecNumber>
    </recommendedName>
</protein>
<dbReference type="InterPro" id="IPR001091">
    <property type="entry name" value="RM_Methyltransferase"/>
</dbReference>
<evidence type="ECO:0000256" key="7">
    <source>
        <dbReference type="ARBA" id="ARBA00049120"/>
    </source>
</evidence>
<accession>A0ABM7QQW1</accession>
<keyword evidence="6" id="KW-0238">DNA-binding</keyword>
<gene>
    <name evidence="10" type="ORF">Atep_30930</name>
</gene>
<proteinExistence type="inferred from homology"/>
<geneLocation type="plasmid" evidence="10 11">
    <name>pAt1</name>
</geneLocation>
<organism evidence="10 11">
    <name type="scientific">Allochromatium tepidum</name>
    <dbReference type="NCBI Taxonomy" id="553982"/>
    <lineage>
        <taxon>Bacteria</taxon>
        <taxon>Pseudomonadati</taxon>
        <taxon>Pseudomonadota</taxon>
        <taxon>Gammaproteobacteria</taxon>
        <taxon>Chromatiales</taxon>
        <taxon>Chromatiaceae</taxon>
        <taxon>Allochromatium</taxon>
    </lineage>
</organism>
<evidence type="ECO:0000256" key="8">
    <source>
        <dbReference type="RuleBase" id="RU362026"/>
    </source>
</evidence>
<feature type="domain" description="DNA methylase N-4/N-6" evidence="9">
    <location>
        <begin position="23"/>
        <end position="80"/>
    </location>
</feature>
<keyword evidence="5" id="KW-0680">Restriction system</keyword>
<dbReference type="InterPro" id="IPR017985">
    <property type="entry name" value="MeTrfase_CN4_CS"/>
</dbReference>
<dbReference type="SUPFAM" id="SSF53335">
    <property type="entry name" value="S-adenosyl-L-methionine-dependent methyltransferases"/>
    <property type="match status" value="2"/>
</dbReference>
<comment type="similarity">
    <text evidence="1">Belongs to the N(4)/N(6)-methyltransferase family. N(4) subfamily.</text>
</comment>
<keyword evidence="11" id="KW-1185">Reference proteome</keyword>
<keyword evidence="3" id="KW-0808">Transferase</keyword>
<keyword evidence="2" id="KW-0489">Methyltransferase</keyword>
<evidence type="ECO:0000256" key="1">
    <source>
        <dbReference type="ARBA" id="ARBA00010203"/>
    </source>
</evidence>
<evidence type="ECO:0000256" key="3">
    <source>
        <dbReference type="ARBA" id="ARBA00022679"/>
    </source>
</evidence>
<dbReference type="EMBL" id="AP024564">
    <property type="protein sequence ID" value="BCU08416.1"/>
    <property type="molecule type" value="Genomic_DNA"/>
</dbReference>
<dbReference type="Proteomes" id="UP000680679">
    <property type="component" value="Plasmid pAt1"/>
</dbReference>
<evidence type="ECO:0000256" key="4">
    <source>
        <dbReference type="ARBA" id="ARBA00022691"/>
    </source>
</evidence>
<evidence type="ECO:0000256" key="6">
    <source>
        <dbReference type="ARBA" id="ARBA00023125"/>
    </source>
</evidence>
<evidence type="ECO:0000313" key="10">
    <source>
        <dbReference type="EMBL" id="BCU08416.1"/>
    </source>
</evidence>
<evidence type="ECO:0000256" key="5">
    <source>
        <dbReference type="ARBA" id="ARBA00022747"/>
    </source>
</evidence>
<name>A0ABM7QQW1_9GAMM</name>
<reference evidence="10 11" key="1">
    <citation type="submission" date="2021-04" db="EMBL/GenBank/DDBJ databases">
        <title>Complete genome sequencing of Allochromatium tepidum strain NZ.</title>
        <authorList>
            <person name="Tsukatani Y."/>
            <person name="Mori H."/>
        </authorList>
    </citation>
    <scope>NUCLEOTIDE SEQUENCE [LARGE SCALE GENOMIC DNA]</scope>
    <source>
        <strain evidence="10 11">NZ</strain>
        <plasmid evidence="10 11">pAt1</plasmid>
    </source>
</reference>
<comment type="catalytic activity">
    <reaction evidence="7">
        <text>a 2'-deoxycytidine in DNA + S-adenosyl-L-methionine = an N(4)-methyl-2'-deoxycytidine in DNA + S-adenosyl-L-homocysteine + H(+)</text>
        <dbReference type="Rhea" id="RHEA:16857"/>
        <dbReference type="Rhea" id="RHEA-COMP:11369"/>
        <dbReference type="Rhea" id="RHEA-COMP:13674"/>
        <dbReference type="ChEBI" id="CHEBI:15378"/>
        <dbReference type="ChEBI" id="CHEBI:57856"/>
        <dbReference type="ChEBI" id="CHEBI:59789"/>
        <dbReference type="ChEBI" id="CHEBI:85452"/>
        <dbReference type="ChEBI" id="CHEBI:137933"/>
        <dbReference type="EC" id="2.1.1.113"/>
    </reaction>
</comment>
<keyword evidence="4" id="KW-0949">S-adenosyl-L-methionine</keyword>